<evidence type="ECO:0000313" key="2">
    <source>
        <dbReference type="EMBL" id="GBP98285.1"/>
    </source>
</evidence>
<evidence type="ECO:0000256" key="1">
    <source>
        <dbReference type="SAM" id="MobiDB-lite"/>
    </source>
</evidence>
<protein>
    <submittedName>
        <fullName evidence="2">Uncharacterized protein</fullName>
    </submittedName>
</protein>
<organism evidence="2 3">
    <name type="scientific">Eumeta variegata</name>
    <name type="common">Bagworm moth</name>
    <name type="synonym">Eumeta japonica</name>
    <dbReference type="NCBI Taxonomy" id="151549"/>
    <lineage>
        <taxon>Eukaryota</taxon>
        <taxon>Metazoa</taxon>
        <taxon>Ecdysozoa</taxon>
        <taxon>Arthropoda</taxon>
        <taxon>Hexapoda</taxon>
        <taxon>Insecta</taxon>
        <taxon>Pterygota</taxon>
        <taxon>Neoptera</taxon>
        <taxon>Endopterygota</taxon>
        <taxon>Lepidoptera</taxon>
        <taxon>Glossata</taxon>
        <taxon>Ditrysia</taxon>
        <taxon>Tineoidea</taxon>
        <taxon>Psychidae</taxon>
        <taxon>Oiketicinae</taxon>
        <taxon>Eumeta</taxon>
    </lineage>
</organism>
<accession>A0A4C2AHE0</accession>
<reference evidence="2 3" key="1">
    <citation type="journal article" date="2019" name="Commun. Biol.">
        <title>The bagworm genome reveals a unique fibroin gene that provides high tensile strength.</title>
        <authorList>
            <person name="Kono N."/>
            <person name="Nakamura H."/>
            <person name="Ohtoshi R."/>
            <person name="Tomita M."/>
            <person name="Numata K."/>
            <person name="Arakawa K."/>
        </authorList>
    </citation>
    <scope>NUCLEOTIDE SEQUENCE [LARGE SCALE GENOMIC DNA]</scope>
</reference>
<gene>
    <name evidence="2" type="ORF">EVAR_69499_1</name>
</gene>
<dbReference type="AlphaFoldDB" id="A0A4C2AHE0"/>
<feature type="region of interest" description="Disordered" evidence="1">
    <location>
        <begin position="1"/>
        <end position="21"/>
    </location>
</feature>
<dbReference type="EMBL" id="BGZK01003108">
    <property type="protein sequence ID" value="GBP98285.1"/>
    <property type="molecule type" value="Genomic_DNA"/>
</dbReference>
<comment type="caution">
    <text evidence="2">The sequence shown here is derived from an EMBL/GenBank/DDBJ whole genome shotgun (WGS) entry which is preliminary data.</text>
</comment>
<feature type="compositionally biased region" description="Basic and acidic residues" evidence="1">
    <location>
        <begin position="7"/>
        <end position="21"/>
    </location>
</feature>
<name>A0A4C2AHE0_EUMVA</name>
<keyword evidence="3" id="KW-1185">Reference proteome</keyword>
<evidence type="ECO:0000313" key="3">
    <source>
        <dbReference type="Proteomes" id="UP000299102"/>
    </source>
</evidence>
<proteinExistence type="predicted"/>
<dbReference type="Proteomes" id="UP000299102">
    <property type="component" value="Unassembled WGS sequence"/>
</dbReference>
<sequence>MNQSSSRSDKACKQPRKTEDLSSVRIECDRFLKIGPQVSRSILGQESIRRCRVRRDLCAPPPTGRWRAAGRGQGLDCFSDVSAKTEAELIDFMATIAPLQRDIRELR</sequence>